<feature type="transmembrane region" description="Helical" evidence="1">
    <location>
        <begin position="162"/>
        <end position="179"/>
    </location>
</feature>
<evidence type="ECO:0008006" key="4">
    <source>
        <dbReference type="Google" id="ProtNLM"/>
    </source>
</evidence>
<dbReference type="OrthoDB" id="2380880at2"/>
<evidence type="ECO:0000256" key="1">
    <source>
        <dbReference type="SAM" id="Phobius"/>
    </source>
</evidence>
<organism evidence="2 3">
    <name type="scientific">[Bacillus] enclensis</name>
    <dbReference type="NCBI Taxonomy" id="1402860"/>
    <lineage>
        <taxon>Bacteria</taxon>
        <taxon>Bacillati</taxon>
        <taxon>Bacillota</taxon>
        <taxon>Bacilli</taxon>
        <taxon>Bacillales</taxon>
        <taxon>Bacillaceae</taxon>
        <taxon>Rossellomorea</taxon>
    </lineage>
</organism>
<keyword evidence="1" id="KW-0472">Membrane</keyword>
<evidence type="ECO:0000313" key="2">
    <source>
        <dbReference type="EMBL" id="SCB88708.1"/>
    </source>
</evidence>
<dbReference type="EMBL" id="FMAU01000001">
    <property type="protein sequence ID" value="SCB88708.1"/>
    <property type="molecule type" value="Genomic_DNA"/>
</dbReference>
<feature type="transmembrane region" description="Helical" evidence="1">
    <location>
        <begin position="138"/>
        <end position="155"/>
    </location>
</feature>
<feature type="transmembrane region" description="Helical" evidence="1">
    <location>
        <begin position="111"/>
        <end position="126"/>
    </location>
</feature>
<sequence>MSKSKNGREAVIINEIKFWKQNNMLPDQYCDYLLALYTNGSEHIPGSTENKGTRNLHIIAIIISVSIISISLFVIYFTELSVVLQTAILTGFVVLLFGIRNYYTKKKISSSFIRIAAAFLLLLISLDITEPLFGDSPYMTYAVLFLNCFLWVGWGLKRKLHYFTLSGALGMLILLISILQ</sequence>
<keyword evidence="3" id="KW-1185">Reference proteome</keyword>
<gene>
    <name evidence="2" type="ORF">GA0061094_1177</name>
</gene>
<feature type="transmembrane region" description="Helical" evidence="1">
    <location>
        <begin position="82"/>
        <end position="99"/>
    </location>
</feature>
<name>A0A0V8HMD3_9BACI</name>
<accession>A0A0V8HMD3</accession>
<reference evidence="3" key="1">
    <citation type="submission" date="2016-08" db="EMBL/GenBank/DDBJ databases">
        <authorList>
            <person name="Varghese N."/>
            <person name="Submissions Spin"/>
        </authorList>
    </citation>
    <scope>NUCLEOTIDE SEQUENCE [LARGE SCALE GENOMIC DNA]</scope>
    <source>
        <strain evidence="3">SGD-1123</strain>
    </source>
</reference>
<proteinExistence type="predicted"/>
<dbReference type="RefSeq" id="WP_058297808.1">
    <property type="nucleotide sequence ID" value="NZ_FMAU01000001.1"/>
</dbReference>
<keyword evidence="1" id="KW-1133">Transmembrane helix</keyword>
<keyword evidence="1" id="KW-0812">Transmembrane</keyword>
<evidence type="ECO:0000313" key="3">
    <source>
        <dbReference type="Proteomes" id="UP000181997"/>
    </source>
</evidence>
<dbReference type="AlphaFoldDB" id="A0A0V8HMD3"/>
<dbReference type="Proteomes" id="UP000181997">
    <property type="component" value="Unassembled WGS sequence"/>
</dbReference>
<protein>
    <recommendedName>
        <fullName evidence="4">DUF2157 domain-containing protein</fullName>
    </recommendedName>
</protein>
<feature type="transmembrane region" description="Helical" evidence="1">
    <location>
        <begin position="56"/>
        <end position="76"/>
    </location>
</feature>